<organism evidence="2 3">
    <name type="scientific">Megaselia scalaris</name>
    <name type="common">Humpbacked fly</name>
    <name type="synonym">Phora scalaris</name>
    <dbReference type="NCBI Taxonomy" id="36166"/>
    <lineage>
        <taxon>Eukaryota</taxon>
        <taxon>Metazoa</taxon>
        <taxon>Ecdysozoa</taxon>
        <taxon>Arthropoda</taxon>
        <taxon>Hexapoda</taxon>
        <taxon>Insecta</taxon>
        <taxon>Pterygota</taxon>
        <taxon>Neoptera</taxon>
        <taxon>Endopterygota</taxon>
        <taxon>Diptera</taxon>
        <taxon>Brachycera</taxon>
        <taxon>Muscomorpha</taxon>
        <taxon>Platypezoidea</taxon>
        <taxon>Phoridae</taxon>
        <taxon>Megaseliini</taxon>
        <taxon>Megaselia</taxon>
    </lineage>
</organism>
<keyword evidence="1" id="KW-1133">Transmembrane helix</keyword>
<reference evidence="3" key="1">
    <citation type="submission" date="2013-02" db="EMBL/GenBank/DDBJ databases">
        <authorList>
            <person name="Hughes D."/>
        </authorList>
    </citation>
    <scope>NUCLEOTIDE SEQUENCE</scope>
    <source>
        <strain>Durham</strain>
        <strain evidence="3">NC isolate 2 -- Noor lab</strain>
    </source>
</reference>
<name>T1GZ13_MEGSC</name>
<evidence type="ECO:0000256" key="1">
    <source>
        <dbReference type="SAM" id="Phobius"/>
    </source>
</evidence>
<keyword evidence="1" id="KW-0812">Transmembrane</keyword>
<keyword evidence="3" id="KW-1185">Reference proteome</keyword>
<feature type="transmembrane region" description="Helical" evidence="1">
    <location>
        <begin position="50"/>
        <end position="76"/>
    </location>
</feature>
<dbReference type="HOGENOM" id="CLU_2075822_0_0_1"/>
<sequence>MYSAQSKVVESTFSYTVSYIFSGVAIRRSFDLFPLRDYVGVEIESYFTLVLMIQLTIGLIFHELILSIWPPLLILFSSFSSILSKLSAPALTTVPEKVLAKEKGIFGNQVVAALKINY</sequence>
<dbReference type="Proteomes" id="UP000015102">
    <property type="component" value="Unassembled WGS sequence"/>
</dbReference>
<evidence type="ECO:0000313" key="3">
    <source>
        <dbReference type="Proteomes" id="UP000015102"/>
    </source>
</evidence>
<accession>T1GZ13</accession>
<proteinExistence type="predicted"/>
<dbReference type="EMBL" id="CAQQ02381363">
    <property type="status" value="NOT_ANNOTATED_CDS"/>
    <property type="molecule type" value="Genomic_DNA"/>
</dbReference>
<reference evidence="2" key="2">
    <citation type="submission" date="2015-06" db="UniProtKB">
        <authorList>
            <consortium name="EnsemblMetazoa"/>
        </authorList>
    </citation>
    <scope>IDENTIFICATION</scope>
</reference>
<dbReference type="AlphaFoldDB" id="T1GZ13"/>
<dbReference type="EnsemblMetazoa" id="MESCA009104-RA">
    <property type="protein sequence ID" value="MESCA009104-PA"/>
    <property type="gene ID" value="MESCA009104"/>
</dbReference>
<protein>
    <submittedName>
        <fullName evidence="2">Uncharacterized protein</fullName>
    </submittedName>
</protein>
<keyword evidence="1" id="KW-0472">Membrane</keyword>
<dbReference type="EMBL" id="CAQQ02381364">
    <property type="status" value="NOT_ANNOTATED_CDS"/>
    <property type="molecule type" value="Genomic_DNA"/>
</dbReference>
<evidence type="ECO:0000313" key="2">
    <source>
        <dbReference type="EnsemblMetazoa" id="MESCA009104-PA"/>
    </source>
</evidence>